<proteinExistence type="inferred from homology"/>
<dbReference type="Proteomes" id="UP000186165">
    <property type="component" value="Chromosome"/>
</dbReference>
<feature type="domain" description="SHSP" evidence="3">
    <location>
        <begin position="6"/>
        <end position="116"/>
    </location>
</feature>
<dbReference type="InterPro" id="IPR031107">
    <property type="entry name" value="Small_HSP"/>
</dbReference>
<dbReference type="EMBL" id="CP016804">
    <property type="protein sequence ID" value="APE94863.1"/>
    <property type="molecule type" value="Genomic_DNA"/>
</dbReference>
<keyword evidence="7" id="KW-1185">Reference proteome</keyword>
<reference evidence="4 6" key="1">
    <citation type="submission" date="2016-06" db="EMBL/GenBank/DDBJ databases">
        <title>Discovery of anaerobic lithoheterotrophic haloarchaeon capable of sulfur respiration by hydrogen and formate.</title>
        <authorList>
            <person name="Sorokin D.Y."/>
            <person name="Kublanov I.V."/>
            <person name="Roman P."/>
            <person name="Sinninghe Damste J.S."/>
            <person name="Golyshin P.N."/>
            <person name="Rojo D."/>
            <person name="Ciordia S."/>
            <person name="Mena Md.C."/>
            <person name="Ferrer M."/>
            <person name="Smedile F."/>
            <person name="Messina E."/>
            <person name="La Cono V."/>
            <person name="Yakimov M.M."/>
        </authorList>
    </citation>
    <scope>NUCLEOTIDE SEQUENCE [LARGE SCALE GENOMIC DNA]</scope>
    <source>
        <strain evidence="4 6">HTSR1</strain>
    </source>
</reference>
<dbReference type="InterPro" id="IPR002068">
    <property type="entry name" value="A-crystallin/Hsp20_dom"/>
</dbReference>
<accession>A0A1D8S2M5</accession>
<evidence type="ECO:0000313" key="7">
    <source>
        <dbReference type="Proteomes" id="UP000186165"/>
    </source>
</evidence>
<evidence type="ECO:0000313" key="6">
    <source>
        <dbReference type="Proteomes" id="UP000185608"/>
    </source>
</evidence>
<evidence type="ECO:0000313" key="5">
    <source>
        <dbReference type="EMBL" id="APE94863.1"/>
    </source>
</evidence>
<dbReference type="RefSeq" id="WP_070364369.1">
    <property type="nucleotide sequence ID" value="NZ_CP016070.1"/>
</dbReference>
<comment type="similarity">
    <text evidence="1 2">Belongs to the small heat shock protein (HSP20) family.</text>
</comment>
<dbReference type="OrthoDB" id="261383at2157"/>
<reference evidence="5" key="3">
    <citation type="journal article" date="2017" name="ISME J.">
        <title>Discovery of anaerobic lithoheterotrophic haloarchaea, ubiquitous in hypersaline habitats.</title>
        <authorList>
            <person name="Sorokin D.Y."/>
            <person name="Messina E."/>
            <person name="Smedile F."/>
            <person name="Roman P."/>
            <person name="Damste J.S.S."/>
            <person name="Ciordia S."/>
            <person name="Mena M.C."/>
            <person name="Ferrer M."/>
            <person name="Golyshin P.N."/>
            <person name="Kublanov I.V."/>
            <person name="Samarov N.I."/>
            <person name="Toshchakov S.V."/>
            <person name="La Cono V."/>
            <person name="Yakimov M.M."/>
        </authorList>
    </citation>
    <scope>NUCLEOTIDE SEQUENCE</scope>
    <source>
        <strain evidence="5">HSR6</strain>
    </source>
</reference>
<dbReference type="KEGG" id="halh:HTSR_0412"/>
<dbReference type="Pfam" id="PF00011">
    <property type="entry name" value="HSP20"/>
    <property type="match status" value="1"/>
</dbReference>
<dbReference type="InterPro" id="IPR008978">
    <property type="entry name" value="HSP20-like_chaperone"/>
</dbReference>
<dbReference type="Proteomes" id="UP000185608">
    <property type="component" value="Chromosome"/>
</dbReference>
<evidence type="ECO:0000256" key="1">
    <source>
        <dbReference type="PROSITE-ProRule" id="PRU00285"/>
    </source>
</evidence>
<protein>
    <submittedName>
        <fullName evidence="4">Heat shock protein Hsp20</fullName>
    </submittedName>
</protein>
<dbReference type="Gene3D" id="2.60.40.790">
    <property type="match status" value="1"/>
</dbReference>
<evidence type="ECO:0000259" key="3">
    <source>
        <dbReference type="PROSITE" id="PS01031"/>
    </source>
</evidence>
<dbReference type="PROSITE" id="PS01031">
    <property type="entry name" value="SHSP"/>
    <property type="match status" value="1"/>
</dbReference>
<dbReference type="GeneID" id="30416923"/>
<dbReference type="AlphaFoldDB" id="A0A1D8S2M5"/>
<dbReference type="CDD" id="cd06464">
    <property type="entry name" value="ACD_sHsps-like"/>
    <property type="match status" value="1"/>
</dbReference>
<reference evidence="7" key="2">
    <citation type="submission" date="2016-08" db="EMBL/GenBank/DDBJ databases">
        <title>Discovery of first anaerobic lithoheterotrophic haloarchae widely represented in hypersaline habitats.</title>
        <authorList>
            <person name="Sorokin D.Y."/>
            <person name="Kublanov I.V."/>
            <person name="Roman P."/>
            <person name="Sinninghe Damste J.S."/>
            <person name="Golyshin P.N."/>
            <person name="Rojo D."/>
            <person name="Ciordia S."/>
            <person name="Mena Md.C."/>
            <person name="Ferrer M."/>
            <person name="Smedile F."/>
            <person name="Messina E."/>
            <person name="La Cono V."/>
            <person name="Yakimov M.M."/>
        </authorList>
    </citation>
    <scope>NUCLEOTIDE SEQUENCE [LARGE SCALE GENOMIC DNA]</scope>
    <source>
        <strain evidence="7">HSR6</strain>
    </source>
</reference>
<name>A0A1D8S2M5_9EURY</name>
<gene>
    <name evidence="5" type="ORF">HSR6_0397</name>
    <name evidence="4" type="ORF">HTSR_0412</name>
</gene>
<dbReference type="KEGG" id="hhsr:HSR6_0397"/>
<accession>A0A1J1AAV6</accession>
<evidence type="ECO:0000256" key="2">
    <source>
        <dbReference type="RuleBase" id="RU003616"/>
    </source>
</evidence>
<dbReference type="PANTHER" id="PTHR11527">
    <property type="entry name" value="HEAT-SHOCK PROTEIN 20 FAMILY MEMBER"/>
    <property type="match status" value="1"/>
</dbReference>
<keyword evidence="4" id="KW-0346">Stress response</keyword>
<dbReference type="EMBL" id="CP016070">
    <property type="protein sequence ID" value="AOW79612.1"/>
    <property type="molecule type" value="Genomic_DNA"/>
</dbReference>
<evidence type="ECO:0000313" key="4">
    <source>
        <dbReference type="EMBL" id="AOW79612.1"/>
    </source>
</evidence>
<dbReference type="STRING" id="1873524.HSR6_0397"/>
<organism evidence="4 6">
    <name type="scientific">Halodesulfurarchaeum formicicum</name>
    <dbReference type="NCBI Taxonomy" id="1873524"/>
    <lineage>
        <taxon>Archaea</taxon>
        <taxon>Methanobacteriati</taxon>
        <taxon>Methanobacteriota</taxon>
        <taxon>Stenosarchaea group</taxon>
        <taxon>Halobacteria</taxon>
        <taxon>Halobacteriales</taxon>
        <taxon>Halobacteriaceae</taxon>
        <taxon>Halodesulfurarchaeum</taxon>
    </lineage>
</organism>
<sequence length="116" mass="12655">MDMIREALATLPDAVFADLLESPTSYRLILDVPGVDRSGLDLEATEHHLELRATRTKQVPEGFEYHTDARSMTLSATIPMPTDADPEAASATLENGVLTIDVPRHEESGRSIPIEG</sequence>
<dbReference type="SUPFAM" id="SSF49764">
    <property type="entry name" value="HSP20-like chaperones"/>
    <property type="match status" value="1"/>
</dbReference>